<dbReference type="InterPro" id="IPR015797">
    <property type="entry name" value="NUDIX_hydrolase-like_dom_sf"/>
</dbReference>
<dbReference type="GO" id="GO:0016787">
    <property type="term" value="F:hydrolase activity"/>
    <property type="evidence" value="ECO:0007669"/>
    <property type="project" value="UniProtKB-KW"/>
</dbReference>
<dbReference type="PROSITE" id="PS00893">
    <property type="entry name" value="NUDIX_BOX"/>
    <property type="match status" value="1"/>
</dbReference>
<dbReference type="GO" id="GO:0006753">
    <property type="term" value="P:nucleoside phosphate metabolic process"/>
    <property type="evidence" value="ECO:0007669"/>
    <property type="project" value="TreeGrafter"/>
</dbReference>
<dbReference type="Proteomes" id="UP000515472">
    <property type="component" value="Chromosome"/>
</dbReference>
<accession>A0A6S6MB47</accession>
<comment type="cofactor">
    <cofactor evidence="2">
        <name>Mg(2+)</name>
        <dbReference type="ChEBI" id="CHEBI:18420"/>
    </cofactor>
</comment>
<evidence type="ECO:0000313" key="10">
    <source>
        <dbReference type="Proteomes" id="UP000515472"/>
    </source>
</evidence>
<sequence>METKNRSVLFNGLVVGIEQMDVLIGEQGWYTYQVVRHPGGAAVLPLHADGSVTLIRQLRPAINDFLMEIPAGRLSKGEDPAACATRELIEETGLRADKFTPLGILHPSPGVFDEVVHLYLATGLAEGEAEPEDYEDISSIRIPLAKALEMAADGSITDGKTIAALLRAQRHIG</sequence>
<keyword evidence="5" id="KW-0378">Hydrolase</keyword>
<protein>
    <recommendedName>
        <fullName evidence="4">GDP-mannose pyrophosphatase</fullName>
    </recommendedName>
    <alternativeName>
        <fullName evidence="6">GDP-mannose hydrolase</fullName>
    </alternativeName>
    <alternativeName>
        <fullName evidence="7">GDPMK</fullName>
    </alternativeName>
</protein>
<dbReference type="Pfam" id="PF00293">
    <property type="entry name" value="NUDIX"/>
    <property type="match status" value="1"/>
</dbReference>
<feature type="domain" description="Nudix hydrolase" evidence="8">
    <location>
        <begin position="35"/>
        <end position="164"/>
    </location>
</feature>
<dbReference type="GO" id="GO:0005829">
    <property type="term" value="C:cytosol"/>
    <property type="evidence" value="ECO:0007669"/>
    <property type="project" value="TreeGrafter"/>
</dbReference>
<evidence type="ECO:0000256" key="1">
    <source>
        <dbReference type="ARBA" id="ARBA00000847"/>
    </source>
</evidence>
<dbReference type="InterPro" id="IPR020084">
    <property type="entry name" value="NUDIX_hydrolase_CS"/>
</dbReference>
<dbReference type="RefSeq" id="WP_185243400.1">
    <property type="nucleotide sequence ID" value="NZ_AP023213.1"/>
</dbReference>
<dbReference type="AlphaFoldDB" id="A0A6S6MB47"/>
<proteinExistence type="inferred from homology"/>
<dbReference type="PANTHER" id="PTHR11839:SF18">
    <property type="entry name" value="NUDIX HYDROLASE DOMAIN-CONTAINING PROTEIN"/>
    <property type="match status" value="1"/>
</dbReference>
<gene>
    <name evidence="9" type="ORF">GEOBRER4_n3656</name>
</gene>
<evidence type="ECO:0000256" key="3">
    <source>
        <dbReference type="ARBA" id="ARBA00007275"/>
    </source>
</evidence>
<dbReference type="GO" id="GO:0019693">
    <property type="term" value="P:ribose phosphate metabolic process"/>
    <property type="evidence" value="ECO:0007669"/>
    <property type="project" value="TreeGrafter"/>
</dbReference>
<dbReference type="SUPFAM" id="SSF55811">
    <property type="entry name" value="Nudix"/>
    <property type="match status" value="1"/>
</dbReference>
<organism evidence="9 10">
    <name type="scientific">Citrifermentans bremense</name>
    <dbReference type="NCBI Taxonomy" id="60035"/>
    <lineage>
        <taxon>Bacteria</taxon>
        <taxon>Pseudomonadati</taxon>
        <taxon>Thermodesulfobacteriota</taxon>
        <taxon>Desulfuromonadia</taxon>
        <taxon>Geobacterales</taxon>
        <taxon>Geobacteraceae</taxon>
        <taxon>Citrifermentans</taxon>
    </lineage>
</organism>
<evidence type="ECO:0000256" key="6">
    <source>
        <dbReference type="ARBA" id="ARBA00032162"/>
    </source>
</evidence>
<dbReference type="EMBL" id="AP023213">
    <property type="protein sequence ID" value="BCG48761.1"/>
    <property type="molecule type" value="Genomic_DNA"/>
</dbReference>
<dbReference type="Gene3D" id="3.90.79.10">
    <property type="entry name" value="Nucleoside Triphosphate Pyrophosphohydrolase"/>
    <property type="match status" value="1"/>
</dbReference>
<keyword evidence="10" id="KW-1185">Reference proteome</keyword>
<evidence type="ECO:0000256" key="5">
    <source>
        <dbReference type="ARBA" id="ARBA00022801"/>
    </source>
</evidence>
<evidence type="ECO:0000256" key="4">
    <source>
        <dbReference type="ARBA" id="ARBA00016377"/>
    </source>
</evidence>
<evidence type="ECO:0000259" key="8">
    <source>
        <dbReference type="PROSITE" id="PS51462"/>
    </source>
</evidence>
<dbReference type="InterPro" id="IPR000086">
    <property type="entry name" value="NUDIX_hydrolase_dom"/>
</dbReference>
<comment type="similarity">
    <text evidence="3">Belongs to the Nudix hydrolase family. NudK subfamily.</text>
</comment>
<evidence type="ECO:0000256" key="2">
    <source>
        <dbReference type="ARBA" id="ARBA00001946"/>
    </source>
</evidence>
<reference evidence="9 10" key="1">
    <citation type="submission" date="2020-06" db="EMBL/GenBank/DDBJ databases">
        <title>Interaction of electrochemicaly active bacteria, Geobacter bremensis R4 on different carbon anode.</title>
        <authorList>
            <person name="Meng L."/>
            <person name="Yoshida N."/>
        </authorList>
    </citation>
    <scope>NUCLEOTIDE SEQUENCE [LARGE SCALE GENOMIC DNA]</scope>
    <source>
        <strain evidence="9 10">R4</strain>
    </source>
</reference>
<name>A0A6S6MB47_9BACT</name>
<comment type="catalytic activity">
    <reaction evidence="1">
        <text>GDP-alpha-D-mannose + H2O = alpha-D-mannose 1-phosphate + GMP + 2 H(+)</text>
        <dbReference type="Rhea" id="RHEA:27978"/>
        <dbReference type="ChEBI" id="CHEBI:15377"/>
        <dbReference type="ChEBI" id="CHEBI:15378"/>
        <dbReference type="ChEBI" id="CHEBI:57527"/>
        <dbReference type="ChEBI" id="CHEBI:58115"/>
        <dbReference type="ChEBI" id="CHEBI:58409"/>
    </reaction>
</comment>
<evidence type="ECO:0000313" key="9">
    <source>
        <dbReference type="EMBL" id="BCG48761.1"/>
    </source>
</evidence>
<dbReference type="CDD" id="cd03424">
    <property type="entry name" value="NUDIX_ADPRase_Nudt5_UGPPase_Nudt14"/>
    <property type="match status" value="1"/>
</dbReference>
<dbReference type="PROSITE" id="PS51462">
    <property type="entry name" value="NUDIX"/>
    <property type="match status" value="1"/>
</dbReference>
<evidence type="ECO:0000256" key="7">
    <source>
        <dbReference type="ARBA" id="ARBA00032272"/>
    </source>
</evidence>
<dbReference type="KEGG" id="gbn:GEOBRER4_35110"/>
<dbReference type="PANTHER" id="PTHR11839">
    <property type="entry name" value="UDP/ADP-SUGAR PYROPHOSPHATASE"/>
    <property type="match status" value="1"/>
</dbReference>